<evidence type="ECO:0000313" key="2">
    <source>
        <dbReference type="Proteomes" id="UP000624709"/>
    </source>
</evidence>
<organism evidence="1 2">
    <name type="scientific">Actinoplanes palleronii</name>
    <dbReference type="NCBI Taxonomy" id="113570"/>
    <lineage>
        <taxon>Bacteria</taxon>
        <taxon>Bacillati</taxon>
        <taxon>Actinomycetota</taxon>
        <taxon>Actinomycetes</taxon>
        <taxon>Micromonosporales</taxon>
        <taxon>Micromonosporaceae</taxon>
        <taxon>Actinoplanes</taxon>
    </lineage>
</organism>
<keyword evidence="2" id="KW-1185">Reference proteome</keyword>
<dbReference type="RefSeq" id="WP_203828257.1">
    <property type="nucleotide sequence ID" value="NZ_BAAATY010000036.1"/>
</dbReference>
<gene>
    <name evidence="1" type="ORF">Apa02nite_063070</name>
</gene>
<comment type="caution">
    <text evidence="1">The sequence shown here is derived from an EMBL/GenBank/DDBJ whole genome shotgun (WGS) entry which is preliminary data.</text>
</comment>
<dbReference type="Proteomes" id="UP000624709">
    <property type="component" value="Unassembled WGS sequence"/>
</dbReference>
<reference evidence="1 2" key="1">
    <citation type="submission" date="2021-01" db="EMBL/GenBank/DDBJ databases">
        <title>Whole genome shotgun sequence of Actinoplanes palleronii NBRC 14916.</title>
        <authorList>
            <person name="Komaki H."/>
            <person name="Tamura T."/>
        </authorList>
    </citation>
    <scope>NUCLEOTIDE SEQUENCE [LARGE SCALE GENOMIC DNA]</scope>
    <source>
        <strain evidence="1 2">NBRC 14916</strain>
    </source>
</reference>
<protein>
    <recommendedName>
        <fullName evidence="3">Tetratricopeptide repeat protein</fullName>
    </recommendedName>
</protein>
<sequence length="321" mass="35500">MPRWGRRQPADPVAQMRAYEQKSLRELLDGQARVDPLFHAVAELVAADGPAARHAVVQKNPDLAGERGTAALEMLILFAEMTQLTLITPELRELRSWLADGARAPAEPAPAPAEPAETGTRAVLDSFVVAAINADRTWLRTGDADEIRRGVAIWDQMVAQDLLAGEPPVSLVDVHVTVAMLHGRLYEIDKQPASLQRAFQLLRQAAAHVIPGSDTDLLIRQHSANWIALRYTFDEDPADLDQAIDDYTELLDRYPADATDALLVMANLGRFRTLRSRVTGSEEDRRRGLELLEHAAGHLPPDHPALPHVQRMMLAARHRAP</sequence>
<name>A0ABQ4BHR2_9ACTN</name>
<accession>A0ABQ4BHR2</accession>
<proteinExistence type="predicted"/>
<evidence type="ECO:0000313" key="1">
    <source>
        <dbReference type="EMBL" id="GIE70199.1"/>
    </source>
</evidence>
<evidence type="ECO:0008006" key="3">
    <source>
        <dbReference type="Google" id="ProtNLM"/>
    </source>
</evidence>
<dbReference type="EMBL" id="BOMS01000100">
    <property type="protein sequence ID" value="GIE70199.1"/>
    <property type="molecule type" value="Genomic_DNA"/>
</dbReference>